<sequence length="161" mass="17855">MEFMTLKRIFKQLFNIALLSCLSFTTMAQVVLVDGYVRAMPATVPNTAAYLTLENHGDATRLVAVEAPFVKEAQLHTLIEENGMIKMRQVAGFDIDSHASLVLSESGNHIMLMGLRSPLEVDSSVALTLKFADGTEQQIQLPVKKQANTGDAEQHHHHHHH</sequence>
<reference evidence="1" key="2">
    <citation type="submission" date="2022-11" db="EMBL/GenBank/DDBJ databases">
        <title>Prophages regulate Shewanella fidelis motility and biofilm formation: implications for gut colonization dynamics in Ciona robusta.</title>
        <authorList>
            <person name="Natarajan O."/>
            <person name="Gibboney S.L."/>
            <person name="Young M.N."/>
            <person name="Lim S.J."/>
            <person name="Pluta N."/>
            <person name="Atkinson C.G.F."/>
            <person name="Leigh B.A."/>
            <person name="Liberti A."/>
            <person name="Kees E."/>
            <person name="Breitbart M."/>
            <person name="Gralnick J."/>
            <person name="Dishaw L.J."/>
        </authorList>
    </citation>
    <scope>NUCLEOTIDE SEQUENCE</scope>
    <source>
        <strain evidence="1">3313</strain>
    </source>
</reference>
<evidence type="ECO:0000313" key="3">
    <source>
        <dbReference type="Proteomes" id="UP001259340"/>
    </source>
</evidence>
<accession>A0AAW8NI11</accession>
<dbReference type="AlphaFoldDB" id="A0AAW8NI11"/>
<organism evidence="1 3">
    <name type="scientific">Shewanella fidelis</name>
    <dbReference type="NCBI Taxonomy" id="173509"/>
    <lineage>
        <taxon>Bacteria</taxon>
        <taxon>Pseudomonadati</taxon>
        <taxon>Pseudomonadota</taxon>
        <taxon>Gammaproteobacteria</taxon>
        <taxon>Alteromonadales</taxon>
        <taxon>Shewanellaceae</taxon>
        <taxon>Shewanella</taxon>
    </lineage>
</organism>
<name>A0AAW8NI11_9GAMM</name>
<reference evidence="2 4" key="1">
    <citation type="journal article" date="2022" name="bioRxiv">
        <title>Prophages regulate Shewanella fidelis 3313 motility and biofilm formation: implications for gut colonization dynamics in Ciona robusta.</title>
        <authorList>
            <person name="Natarajan O."/>
            <person name="Gibboney S.L."/>
            <person name="Young M.N."/>
            <person name="Lim S.J."/>
            <person name="Pluta N."/>
            <person name="Atkinson C.G."/>
            <person name="Leigh B.A."/>
            <person name="Liberti A."/>
            <person name="Kees E.D."/>
            <person name="Breitbart M."/>
            <person name="Gralnick J.A."/>
            <person name="Dishaw L.J."/>
        </authorList>
    </citation>
    <scope>NUCLEOTIDE SEQUENCE [LARGE SCALE GENOMIC DNA]</scope>
    <source>
        <strain evidence="2 4">JG4066</strain>
    </source>
</reference>
<dbReference type="SUPFAM" id="SSF110087">
    <property type="entry name" value="DR1885-like metal-binding protein"/>
    <property type="match status" value="1"/>
</dbReference>
<dbReference type="PANTHER" id="PTHR36302:SF1">
    <property type="entry name" value="COPPER CHAPERONE PCU(A)C"/>
    <property type="match status" value="1"/>
</dbReference>
<comment type="caution">
    <text evidence="1">The sequence shown here is derived from an EMBL/GenBank/DDBJ whole genome shotgun (WGS) entry which is preliminary data.</text>
</comment>
<dbReference type="RefSeq" id="WP_310653750.1">
    <property type="nucleotide sequence ID" value="NZ_JAPMLA010000006.1"/>
</dbReference>
<proteinExistence type="predicted"/>
<gene>
    <name evidence="1" type="ORF">OS133_01380</name>
    <name evidence="2" type="ORF">OS134_12570</name>
</gene>
<keyword evidence="4" id="KW-1185">Reference proteome</keyword>
<dbReference type="Proteomes" id="UP001259340">
    <property type="component" value="Unassembled WGS sequence"/>
</dbReference>
<dbReference type="InterPro" id="IPR036182">
    <property type="entry name" value="PCuAC_sf"/>
</dbReference>
<dbReference type="Gene3D" id="2.60.40.1890">
    <property type="entry name" value="PCu(A)C copper chaperone"/>
    <property type="match status" value="1"/>
</dbReference>
<dbReference type="Pfam" id="PF04314">
    <property type="entry name" value="PCuAC"/>
    <property type="match status" value="1"/>
</dbReference>
<dbReference type="PANTHER" id="PTHR36302">
    <property type="entry name" value="BLR7088 PROTEIN"/>
    <property type="match status" value="1"/>
</dbReference>
<dbReference type="InterPro" id="IPR007410">
    <property type="entry name" value="LpqE-like"/>
</dbReference>
<dbReference type="Proteomes" id="UP001271263">
    <property type="component" value="Unassembled WGS sequence"/>
</dbReference>
<protein>
    <submittedName>
        <fullName evidence="1">Copper chaperone PCu(A)C</fullName>
    </submittedName>
</protein>
<evidence type="ECO:0000313" key="4">
    <source>
        <dbReference type="Proteomes" id="UP001271263"/>
    </source>
</evidence>
<evidence type="ECO:0000313" key="1">
    <source>
        <dbReference type="EMBL" id="MDR8522355.1"/>
    </source>
</evidence>
<dbReference type="EMBL" id="JAPMLE010000001">
    <property type="protein sequence ID" value="MDR8522355.1"/>
    <property type="molecule type" value="Genomic_DNA"/>
</dbReference>
<dbReference type="InterPro" id="IPR058248">
    <property type="entry name" value="Lxx211020-like"/>
</dbReference>
<evidence type="ECO:0000313" key="2">
    <source>
        <dbReference type="EMBL" id="MDW4824892.1"/>
    </source>
</evidence>
<dbReference type="EMBL" id="JAPMLD010000005">
    <property type="protein sequence ID" value="MDW4824892.1"/>
    <property type="molecule type" value="Genomic_DNA"/>
</dbReference>